<evidence type="ECO:0000256" key="1">
    <source>
        <dbReference type="SAM" id="MobiDB-lite"/>
    </source>
</evidence>
<sequence>MKVSKRVKEEFDQTAEHTRVQARRTERQIQDQVKKLHQFLEEGEEARMAALREEEEQKTPMIKGEDGGSEQRDRSSFQHSSNYRGRAESRGLRGCRGTSPAAPPAGGSTAALGRPDGRG</sequence>
<comment type="caution">
    <text evidence="2">The sequence shown here is derived from an EMBL/GenBank/DDBJ whole genome shotgun (WGS) entry which is preliminary data.</text>
</comment>
<evidence type="ECO:0000313" key="2">
    <source>
        <dbReference type="EMBL" id="TNN29594.1"/>
    </source>
</evidence>
<name>A0A4Z2EMB9_9TELE</name>
<feature type="compositionally biased region" description="Low complexity" evidence="1">
    <location>
        <begin position="97"/>
        <end position="111"/>
    </location>
</feature>
<dbReference type="AlphaFoldDB" id="A0A4Z2EMB9"/>
<feature type="compositionally biased region" description="Basic and acidic residues" evidence="1">
    <location>
        <begin position="44"/>
        <end position="76"/>
    </location>
</feature>
<dbReference type="Proteomes" id="UP000314294">
    <property type="component" value="Unassembled WGS sequence"/>
</dbReference>
<gene>
    <name evidence="2" type="ORF">EYF80_060255</name>
</gene>
<feature type="region of interest" description="Disordered" evidence="1">
    <location>
        <begin position="44"/>
        <end position="119"/>
    </location>
</feature>
<accession>A0A4Z2EMB9</accession>
<feature type="region of interest" description="Disordered" evidence="1">
    <location>
        <begin position="1"/>
        <end position="28"/>
    </location>
</feature>
<protein>
    <submittedName>
        <fullName evidence="2">Uncharacterized protein</fullName>
    </submittedName>
</protein>
<organism evidence="2 3">
    <name type="scientific">Liparis tanakae</name>
    <name type="common">Tanaka's snailfish</name>
    <dbReference type="NCBI Taxonomy" id="230148"/>
    <lineage>
        <taxon>Eukaryota</taxon>
        <taxon>Metazoa</taxon>
        <taxon>Chordata</taxon>
        <taxon>Craniata</taxon>
        <taxon>Vertebrata</taxon>
        <taxon>Euteleostomi</taxon>
        <taxon>Actinopterygii</taxon>
        <taxon>Neopterygii</taxon>
        <taxon>Teleostei</taxon>
        <taxon>Neoteleostei</taxon>
        <taxon>Acanthomorphata</taxon>
        <taxon>Eupercaria</taxon>
        <taxon>Perciformes</taxon>
        <taxon>Cottioidei</taxon>
        <taxon>Cottales</taxon>
        <taxon>Liparidae</taxon>
        <taxon>Liparis</taxon>
    </lineage>
</organism>
<keyword evidence="3" id="KW-1185">Reference proteome</keyword>
<dbReference type="EMBL" id="SRLO01005453">
    <property type="protein sequence ID" value="TNN29594.1"/>
    <property type="molecule type" value="Genomic_DNA"/>
</dbReference>
<reference evidence="2 3" key="1">
    <citation type="submission" date="2019-03" db="EMBL/GenBank/DDBJ databases">
        <title>First draft genome of Liparis tanakae, snailfish: a comprehensive survey of snailfish specific genes.</title>
        <authorList>
            <person name="Kim W."/>
            <person name="Song I."/>
            <person name="Jeong J.-H."/>
            <person name="Kim D."/>
            <person name="Kim S."/>
            <person name="Ryu S."/>
            <person name="Song J.Y."/>
            <person name="Lee S.K."/>
        </authorList>
    </citation>
    <scope>NUCLEOTIDE SEQUENCE [LARGE SCALE GENOMIC DNA]</scope>
    <source>
        <tissue evidence="2">Muscle</tissue>
    </source>
</reference>
<proteinExistence type="predicted"/>
<evidence type="ECO:0000313" key="3">
    <source>
        <dbReference type="Proteomes" id="UP000314294"/>
    </source>
</evidence>